<keyword evidence="1" id="KW-0472">Membrane</keyword>
<dbReference type="PANTHER" id="PTHR43221:SF1">
    <property type="entry name" value="PROTEASE HTPX"/>
    <property type="match status" value="1"/>
</dbReference>
<accession>A0A6J6JZP7</accession>
<keyword evidence="1" id="KW-1133">Transmembrane helix</keyword>
<keyword evidence="1" id="KW-0812">Transmembrane</keyword>
<dbReference type="EMBL" id="CAEZWJ010000001">
    <property type="protein sequence ID" value="CAB4643011.1"/>
    <property type="molecule type" value="Genomic_DNA"/>
</dbReference>
<feature type="transmembrane region" description="Helical" evidence="1">
    <location>
        <begin position="25"/>
        <end position="58"/>
    </location>
</feature>
<sequence>MNQRQWIPIEESSLPNLARVKKIEWLIAAGGTLLFLLIGVALGQPLLGVLGLVVFGAFSWSIGRNAEEAILTSLSLSPANEDDHARLFNIVEGLRMSSGDHRPAMYITQSDFPLAMAISESGSDGNIIVSDGFLRMMDRVETEAVVSHLLWRIRSGDAALIAYLISFHTLMSRVGLSGLARKVMEKSLDPRSLIWADISACQATRYPPALISALEKCAQSHGTVSVGIAAPFCFALPESSTNDTDSSSIVPNVGFARPSLSERIAVLKEI</sequence>
<dbReference type="InterPro" id="IPR050083">
    <property type="entry name" value="HtpX_protease"/>
</dbReference>
<dbReference type="Gene3D" id="3.30.2010.10">
    <property type="entry name" value="Metalloproteases ('zincins'), catalytic domain"/>
    <property type="match status" value="1"/>
</dbReference>
<evidence type="ECO:0000256" key="1">
    <source>
        <dbReference type="SAM" id="Phobius"/>
    </source>
</evidence>
<evidence type="ECO:0000313" key="2">
    <source>
        <dbReference type="EMBL" id="CAB4643011.1"/>
    </source>
</evidence>
<reference evidence="2" key="1">
    <citation type="submission" date="2020-05" db="EMBL/GenBank/DDBJ databases">
        <authorList>
            <person name="Chiriac C."/>
            <person name="Salcher M."/>
            <person name="Ghai R."/>
            <person name="Kavagutti S V."/>
        </authorList>
    </citation>
    <scope>NUCLEOTIDE SEQUENCE</scope>
</reference>
<gene>
    <name evidence="2" type="ORF">UFOPK2214_00042</name>
</gene>
<organism evidence="2">
    <name type="scientific">freshwater metagenome</name>
    <dbReference type="NCBI Taxonomy" id="449393"/>
    <lineage>
        <taxon>unclassified sequences</taxon>
        <taxon>metagenomes</taxon>
        <taxon>ecological metagenomes</taxon>
    </lineage>
</organism>
<proteinExistence type="predicted"/>
<dbReference type="PANTHER" id="PTHR43221">
    <property type="entry name" value="PROTEASE HTPX"/>
    <property type="match status" value="1"/>
</dbReference>
<name>A0A6J6JZP7_9ZZZZ</name>
<protein>
    <submittedName>
        <fullName evidence="2">Unannotated protein</fullName>
    </submittedName>
</protein>
<dbReference type="AlphaFoldDB" id="A0A6J6JZP7"/>